<keyword evidence="1" id="KW-0812">Transmembrane</keyword>
<reference evidence="3" key="1">
    <citation type="submission" date="2017-02" db="UniProtKB">
        <authorList>
            <consortium name="WormBaseParasite"/>
        </authorList>
    </citation>
    <scope>IDENTIFICATION</scope>
</reference>
<feature type="transmembrane region" description="Helical" evidence="1">
    <location>
        <begin position="12"/>
        <end position="32"/>
    </location>
</feature>
<evidence type="ECO:0000313" key="3">
    <source>
        <dbReference type="WBParaSite" id="PTRK_0001055650.1"/>
    </source>
</evidence>
<name>A0A0N4ZPU9_PARTI</name>
<keyword evidence="2" id="KW-1185">Reference proteome</keyword>
<feature type="transmembrane region" description="Helical" evidence="1">
    <location>
        <begin position="65"/>
        <end position="84"/>
    </location>
</feature>
<sequence>MEVQQIEIRKIKLTVITLINIKFLFICLMLSYNYESLKNLISFVSNPNEFFKISTEVELSKVHNFIALLILNGMITFLAVFGVIFEIKIFYKVYDFVLDVLYYITIFVFLFPCIKNKFCKECNDKTYNFFSFTMLSEYLEKDVFMCSKIVNDGDYGVKSINAIFLMMAGLILHCFIHFLLENISFALQFNDMIIPKVTKYGDTSKNIQDGSFRKYNYDDGNSISSDSDGEITFATTKKPRKRRN</sequence>
<evidence type="ECO:0000256" key="1">
    <source>
        <dbReference type="SAM" id="Phobius"/>
    </source>
</evidence>
<organism evidence="2 3">
    <name type="scientific">Parastrongyloides trichosuri</name>
    <name type="common">Possum-specific nematode worm</name>
    <dbReference type="NCBI Taxonomy" id="131310"/>
    <lineage>
        <taxon>Eukaryota</taxon>
        <taxon>Metazoa</taxon>
        <taxon>Ecdysozoa</taxon>
        <taxon>Nematoda</taxon>
        <taxon>Chromadorea</taxon>
        <taxon>Rhabditida</taxon>
        <taxon>Tylenchina</taxon>
        <taxon>Panagrolaimomorpha</taxon>
        <taxon>Strongyloidoidea</taxon>
        <taxon>Strongyloididae</taxon>
        <taxon>Parastrongyloides</taxon>
    </lineage>
</organism>
<feature type="transmembrane region" description="Helical" evidence="1">
    <location>
        <begin position="160"/>
        <end position="180"/>
    </location>
</feature>
<keyword evidence="1" id="KW-1133">Transmembrane helix</keyword>
<evidence type="ECO:0000313" key="2">
    <source>
        <dbReference type="Proteomes" id="UP000038045"/>
    </source>
</evidence>
<feature type="transmembrane region" description="Helical" evidence="1">
    <location>
        <begin position="96"/>
        <end position="114"/>
    </location>
</feature>
<protein>
    <submittedName>
        <fullName evidence="3">MARVEL domain-containing protein</fullName>
    </submittedName>
</protein>
<dbReference type="AlphaFoldDB" id="A0A0N4ZPU9"/>
<proteinExistence type="predicted"/>
<accession>A0A0N4ZPU9</accession>
<dbReference type="Proteomes" id="UP000038045">
    <property type="component" value="Unplaced"/>
</dbReference>
<keyword evidence="1" id="KW-0472">Membrane</keyword>
<dbReference type="WBParaSite" id="PTRK_0001055650.1">
    <property type="protein sequence ID" value="PTRK_0001055650.1"/>
    <property type="gene ID" value="PTRK_0001055650"/>
</dbReference>